<accession>A0A9E2L3N4</accession>
<dbReference type="Gene3D" id="3.40.50.300">
    <property type="entry name" value="P-loop containing nucleotide triphosphate hydrolases"/>
    <property type="match status" value="1"/>
</dbReference>
<reference evidence="1" key="1">
    <citation type="journal article" date="2021" name="PeerJ">
        <title>Extensive microbial diversity within the chicken gut microbiome revealed by metagenomics and culture.</title>
        <authorList>
            <person name="Gilroy R."/>
            <person name="Ravi A."/>
            <person name="Getino M."/>
            <person name="Pursley I."/>
            <person name="Horton D.L."/>
            <person name="Alikhan N.F."/>
            <person name="Baker D."/>
            <person name="Gharbi K."/>
            <person name="Hall N."/>
            <person name="Watson M."/>
            <person name="Adriaenssens E.M."/>
            <person name="Foster-Nyarko E."/>
            <person name="Jarju S."/>
            <person name="Secka A."/>
            <person name="Antonio M."/>
            <person name="Oren A."/>
            <person name="Chaudhuri R.R."/>
            <person name="La Ragione R."/>
            <person name="Hildebrand F."/>
            <person name="Pallen M.J."/>
        </authorList>
    </citation>
    <scope>NUCLEOTIDE SEQUENCE</scope>
    <source>
        <strain evidence="1">Gambia15-2214</strain>
    </source>
</reference>
<name>A0A9E2L3N4_9SPIR</name>
<dbReference type="SUPFAM" id="SSF52540">
    <property type="entry name" value="P-loop containing nucleoside triphosphate hydrolases"/>
    <property type="match status" value="1"/>
</dbReference>
<comment type="caution">
    <text evidence="1">The sequence shown here is derived from an EMBL/GenBank/DDBJ whole genome shotgun (WGS) entry which is preliminary data.</text>
</comment>
<evidence type="ECO:0008006" key="3">
    <source>
        <dbReference type="Google" id="ProtNLM"/>
    </source>
</evidence>
<dbReference type="Proteomes" id="UP000823914">
    <property type="component" value="Unassembled WGS sequence"/>
</dbReference>
<gene>
    <name evidence="1" type="ORF">IAA16_06260</name>
</gene>
<reference evidence="1" key="2">
    <citation type="submission" date="2021-04" db="EMBL/GenBank/DDBJ databases">
        <authorList>
            <person name="Gilroy R."/>
        </authorList>
    </citation>
    <scope>NUCLEOTIDE SEQUENCE</scope>
    <source>
        <strain evidence="1">Gambia15-2214</strain>
    </source>
</reference>
<protein>
    <recommendedName>
        <fullName evidence="3">KaiC-like domain-containing protein</fullName>
    </recommendedName>
</protein>
<dbReference type="EMBL" id="JAHLFV010000150">
    <property type="protein sequence ID" value="MBU3850152.1"/>
    <property type="molecule type" value="Genomic_DNA"/>
</dbReference>
<evidence type="ECO:0000313" key="1">
    <source>
        <dbReference type="EMBL" id="MBU3850152.1"/>
    </source>
</evidence>
<organism evidence="1 2">
    <name type="scientific">Candidatus Treponema excrementipullorum</name>
    <dbReference type="NCBI Taxonomy" id="2838768"/>
    <lineage>
        <taxon>Bacteria</taxon>
        <taxon>Pseudomonadati</taxon>
        <taxon>Spirochaetota</taxon>
        <taxon>Spirochaetia</taxon>
        <taxon>Spirochaetales</taxon>
        <taxon>Treponemataceae</taxon>
        <taxon>Treponema</taxon>
    </lineage>
</organism>
<sequence length="226" mass="24840">MIKDELFERSPVRCFEKATGGLKAGELGLLSSKKGVGKTSVLVQFGVDTLLQDKQVVHVSFDQQSANVITWYQDIFTEIAKKKNVSNVSELVSELVRKRIILNFNQDIISLPHVVNTLESLEQGGIKVDCLVIDGVNLNKLTVQDVTAISDYAKKTGAVVWFSTSSDSGDIKDVVPHELESLFNAIIHLEAKSDVIELMVLKFGAEGPHNSGLKLDSKTLLMAENR</sequence>
<proteinExistence type="predicted"/>
<evidence type="ECO:0000313" key="2">
    <source>
        <dbReference type="Proteomes" id="UP000823914"/>
    </source>
</evidence>
<dbReference type="InterPro" id="IPR027417">
    <property type="entry name" value="P-loop_NTPase"/>
</dbReference>
<dbReference type="AlphaFoldDB" id="A0A9E2L3N4"/>